<evidence type="ECO:0000313" key="6">
    <source>
        <dbReference type="Proteomes" id="UP001146793"/>
    </source>
</evidence>
<evidence type="ECO:0000256" key="1">
    <source>
        <dbReference type="ARBA" id="ARBA00001947"/>
    </source>
</evidence>
<comment type="similarity">
    <text evidence="3">Belongs to the class-II aminoacyl-tRNA synthetase family. Alax-L subfamily.</text>
</comment>
<dbReference type="AlphaFoldDB" id="A0AAV7Y122"/>
<dbReference type="Pfam" id="PF07973">
    <property type="entry name" value="tRNA_SAD"/>
    <property type="match status" value="1"/>
</dbReference>
<dbReference type="GO" id="GO:0006419">
    <property type="term" value="P:alanyl-tRNA aminoacylation"/>
    <property type="evidence" value="ECO:0007669"/>
    <property type="project" value="InterPro"/>
</dbReference>
<dbReference type="SUPFAM" id="SSF55186">
    <property type="entry name" value="ThrRS/AlaRS common domain"/>
    <property type="match status" value="1"/>
</dbReference>
<dbReference type="Gene3D" id="2.40.30.130">
    <property type="match status" value="1"/>
</dbReference>
<dbReference type="InterPro" id="IPR009000">
    <property type="entry name" value="Transl_B-barrel_sf"/>
</dbReference>
<evidence type="ECO:0000256" key="3">
    <source>
        <dbReference type="ARBA" id="ARBA00008429"/>
    </source>
</evidence>
<sequence>MTEQPVPYVDAKYLHDSTLKKLETKISSIEEYVPEIKPKKNNPDHKLAIILMDTIYHIKGGGQHCDVGFIRSKRENGPVFEVSLVVLTKANKVIHIGKYVDEESQFEENEEIEMEIDWEKRFTNMRLHTAGHILATMIDEVTEYKSKPFKGNHIKGQSAVVFKGNLIEDNKEFLRERNNIIAHLQETIDQIVNKNLQIKHKFITKEDFPKYKLILPYDLFKLDKVRIVWIDGYQPNSCGGTHIQNTSEIGRIKIKKITQKKGIVRISYDVTD</sequence>
<dbReference type="PROSITE" id="PS50860">
    <property type="entry name" value="AA_TRNA_LIGASE_II_ALA"/>
    <property type="match status" value="1"/>
</dbReference>
<comment type="subcellular location">
    <subcellularLocation>
        <location evidence="2">Cytoplasm</location>
    </subcellularLocation>
</comment>
<evidence type="ECO:0000259" key="4">
    <source>
        <dbReference type="PROSITE" id="PS50860"/>
    </source>
</evidence>
<accession>A0AAV7Y122</accession>
<name>A0AAV7Y122_9EUKA</name>
<dbReference type="InterPro" id="IPR012947">
    <property type="entry name" value="tRNA_SAD"/>
</dbReference>
<dbReference type="InterPro" id="IPR018165">
    <property type="entry name" value="Ala-tRNA-synth_IIc_core"/>
</dbReference>
<dbReference type="GO" id="GO:0003676">
    <property type="term" value="F:nucleic acid binding"/>
    <property type="evidence" value="ECO:0007669"/>
    <property type="project" value="InterPro"/>
</dbReference>
<dbReference type="SMART" id="SM00863">
    <property type="entry name" value="tRNA_SAD"/>
    <property type="match status" value="1"/>
</dbReference>
<dbReference type="PANTHER" id="PTHR43462">
    <property type="entry name" value="ALANYL-TRNA EDITING PROTEIN"/>
    <property type="match status" value="1"/>
</dbReference>
<dbReference type="GO" id="GO:0005524">
    <property type="term" value="F:ATP binding"/>
    <property type="evidence" value="ECO:0007669"/>
    <property type="project" value="InterPro"/>
</dbReference>
<gene>
    <name evidence="5" type="ORF">M0812_30085</name>
</gene>
<dbReference type="Proteomes" id="UP001146793">
    <property type="component" value="Unassembled WGS sequence"/>
</dbReference>
<dbReference type="SUPFAM" id="SSF50447">
    <property type="entry name" value="Translation proteins"/>
    <property type="match status" value="1"/>
</dbReference>
<dbReference type="GO" id="GO:0004813">
    <property type="term" value="F:alanine-tRNA ligase activity"/>
    <property type="evidence" value="ECO:0007669"/>
    <property type="project" value="InterPro"/>
</dbReference>
<reference evidence="5" key="1">
    <citation type="submission" date="2022-08" db="EMBL/GenBank/DDBJ databases">
        <title>Novel sulphate-reducing endosymbionts in the free-living metamonad Anaeramoeba.</title>
        <authorList>
            <person name="Jerlstrom-Hultqvist J."/>
            <person name="Cepicka I."/>
            <person name="Gallot-Lavallee L."/>
            <person name="Salas-Leiva D."/>
            <person name="Curtis B.A."/>
            <person name="Zahonova K."/>
            <person name="Pipaliya S."/>
            <person name="Dacks J."/>
            <person name="Roger A.J."/>
        </authorList>
    </citation>
    <scope>NUCLEOTIDE SEQUENCE</scope>
    <source>
        <strain evidence="5">Busselton2</strain>
    </source>
</reference>
<feature type="domain" description="Alanyl-transfer RNA synthetases family profile" evidence="4">
    <location>
        <begin position="1"/>
        <end position="254"/>
    </location>
</feature>
<evidence type="ECO:0000313" key="5">
    <source>
        <dbReference type="EMBL" id="KAJ3423552.1"/>
    </source>
</evidence>
<proteinExistence type="inferred from homology"/>
<comment type="cofactor">
    <cofactor evidence="1">
        <name>Zn(2+)</name>
        <dbReference type="ChEBI" id="CHEBI:29105"/>
    </cofactor>
</comment>
<protein>
    <submittedName>
        <fullName evidence="5">Alanyl-tRNA editing protein</fullName>
    </submittedName>
</protein>
<dbReference type="PANTHER" id="PTHR43462:SF2">
    <property type="entry name" value="THREONYL AND ALANYL TRNA SYNTHETASE SECOND ADDITIONAL DOMAIN-CONTAINING PROTEIN"/>
    <property type="match status" value="1"/>
</dbReference>
<dbReference type="InterPro" id="IPR051335">
    <property type="entry name" value="Alanyl-tRNA_Editing_Enzymes"/>
</dbReference>
<organism evidence="5 6">
    <name type="scientific">Anaeramoeba flamelloides</name>
    <dbReference type="NCBI Taxonomy" id="1746091"/>
    <lineage>
        <taxon>Eukaryota</taxon>
        <taxon>Metamonada</taxon>
        <taxon>Anaeramoebidae</taxon>
        <taxon>Anaeramoeba</taxon>
    </lineage>
</organism>
<comment type="caution">
    <text evidence="5">The sequence shown here is derived from an EMBL/GenBank/DDBJ whole genome shotgun (WGS) entry which is preliminary data.</text>
</comment>
<dbReference type="GO" id="GO:0005737">
    <property type="term" value="C:cytoplasm"/>
    <property type="evidence" value="ECO:0007669"/>
    <property type="project" value="UniProtKB-SubCell"/>
</dbReference>
<dbReference type="Gene3D" id="3.30.980.10">
    <property type="entry name" value="Threonyl-trna Synthetase, Chain A, domain 2"/>
    <property type="match status" value="1"/>
</dbReference>
<dbReference type="EMBL" id="JANTQA010000076">
    <property type="protein sequence ID" value="KAJ3423552.1"/>
    <property type="molecule type" value="Genomic_DNA"/>
</dbReference>
<dbReference type="InterPro" id="IPR018163">
    <property type="entry name" value="Thr/Ala-tRNA-synth_IIc_edit"/>
</dbReference>
<evidence type="ECO:0000256" key="2">
    <source>
        <dbReference type="ARBA" id="ARBA00004496"/>
    </source>
</evidence>